<keyword evidence="3" id="KW-1185">Reference proteome</keyword>
<proteinExistence type="predicted"/>
<name>A0A0R0M214_9MICR</name>
<organism evidence="2 3">
    <name type="scientific">Pseudoloma neurophilia</name>
    <dbReference type="NCBI Taxonomy" id="146866"/>
    <lineage>
        <taxon>Eukaryota</taxon>
        <taxon>Fungi</taxon>
        <taxon>Fungi incertae sedis</taxon>
        <taxon>Microsporidia</taxon>
        <taxon>Pseudoloma</taxon>
    </lineage>
</organism>
<sequence>MFYIQVVYKSILLETNMIEKSIKNNKEVIKKIENSDEPETFSVKIESNVIADNSGNISNLNTFNNKNTKGLVGETTDILDTQKAENINMTKMSLENGQSSKSPVTKQNKSFKKGSNPPNSNLKKSPKKKTSNIFTTTISSMLSSLSLTPRPKRKSDFTRIIFDPKTNSFKYFGRVGNELSLEQLKQQKGRVAQLIKHYENMLKHTK</sequence>
<gene>
    <name evidence="2" type="ORF">M153_8760001354</name>
</gene>
<dbReference type="VEuPathDB" id="MicrosporidiaDB:M153_8760001354"/>
<evidence type="ECO:0000256" key="1">
    <source>
        <dbReference type="SAM" id="MobiDB-lite"/>
    </source>
</evidence>
<dbReference type="Proteomes" id="UP000051530">
    <property type="component" value="Unassembled WGS sequence"/>
</dbReference>
<evidence type="ECO:0000313" key="3">
    <source>
        <dbReference type="Proteomes" id="UP000051530"/>
    </source>
</evidence>
<protein>
    <submittedName>
        <fullName evidence="2">Uncharacterized protein</fullName>
    </submittedName>
</protein>
<reference evidence="2 3" key="1">
    <citation type="submission" date="2015-07" db="EMBL/GenBank/DDBJ databases">
        <title>The genome of Pseudoloma neurophilia, a relevant intracellular parasite of the zebrafish.</title>
        <authorList>
            <person name="Ndikumana S."/>
            <person name="Pelin A."/>
            <person name="Sanders J."/>
            <person name="Corradi N."/>
        </authorList>
    </citation>
    <scope>NUCLEOTIDE SEQUENCE [LARGE SCALE GENOMIC DNA]</scope>
    <source>
        <strain evidence="2 3">MK1</strain>
    </source>
</reference>
<dbReference type="AlphaFoldDB" id="A0A0R0M214"/>
<feature type="region of interest" description="Disordered" evidence="1">
    <location>
        <begin position="92"/>
        <end position="130"/>
    </location>
</feature>
<feature type="compositionally biased region" description="Polar residues" evidence="1">
    <location>
        <begin position="92"/>
        <end position="108"/>
    </location>
</feature>
<dbReference type="EMBL" id="LGUB01000334">
    <property type="protein sequence ID" value="KRH93444.1"/>
    <property type="molecule type" value="Genomic_DNA"/>
</dbReference>
<evidence type="ECO:0000313" key="2">
    <source>
        <dbReference type="EMBL" id="KRH93444.1"/>
    </source>
</evidence>
<comment type="caution">
    <text evidence="2">The sequence shown here is derived from an EMBL/GenBank/DDBJ whole genome shotgun (WGS) entry which is preliminary data.</text>
</comment>
<accession>A0A0R0M214</accession>
<feature type="compositionally biased region" description="Low complexity" evidence="1">
    <location>
        <begin position="113"/>
        <end position="123"/>
    </location>
</feature>